<reference evidence="2" key="1">
    <citation type="journal article" date="2019" name="Int. J. Syst. Evol. Microbiol.">
        <title>The Global Catalogue of Microorganisms (GCM) 10K type strain sequencing project: providing services to taxonomists for standard genome sequencing and annotation.</title>
        <authorList>
            <consortium name="The Broad Institute Genomics Platform"/>
            <consortium name="The Broad Institute Genome Sequencing Center for Infectious Disease"/>
            <person name="Wu L."/>
            <person name="Ma J."/>
        </authorList>
    </citation>
    <scope>NUCLEOTIDE SEQUENCE [LARGE SCALE GENOMIC DNA]</scope>
    <source>
        <strain evidence="2">KCTC 13128</strain>
    </source>
</reference>
<sequence length="41" mass="4676">MEELVGHCTICGKEIYCENGFFDGEQKDGELYCHECVGMEE</sequence>
<evidence type="ECO:0000313" key="1">
    <source>
        <dbReference type="EMBL" id="MFC3039939.1"/>
    </source>
</evidence>
<keyword evidence="2" id="KW-1185">Reference proteome</keyword>
<accession>A0ABV7CU92</accession>
<gene>
    <name evidence="1" type="ORF">ACFOGI_06710</name>
</gene>
<dbReference type="RefSeq" id="WP_390270366.1">
    <property type="nucleotide sequence ID" value="NZ_JBHRSA010000028.1"/>
</dbReference>
<proteinExistence type="predicted"/>
<dbReference type="EMBL" id="JBHRSA010000028">
    <property type="protein sequence ID" value="MFC3039939.1"/>
    <property type="molecule type" value="Genomic_DNA"/>
</dbReference>
<comment type="caution">
    <text evidence="1">The sequence shown here is derived from an EMBL/GenBank/DDBJ whole genome shotgun (WGS) entry which is preliminary data.</text>
</comment>
<protein>
    <recommendedName>
        <fullName evidence="3">SR1 protein</fullName>
    </recommendedName>
</protein>
<evidence type="ECO:0000313" key="2">
    <source>
        <dbReference type="Proteomes" id="UP001595279"/>
    </source>
</evidence>
<evidence type="ECO:0008006" key="3">
    <source>
        <dbReference type="Google" id="ProtNLM"/>
    </source>
</evidence>
<dbReference type="Proteomes" id="UP001595279">
    <property type="component" value="Unassembled WGS sequence"/>
</dbReference>
<organism evidence="1 2">
    <name type="scientific">Virgibacillus xinjiangensis</name>
    <dbReference type="NCBI Taxonomy" id="393090"/>
    <lineage>
        <taxon>Bacteria</taxon>
        <taxon>Bacillati</taxon>
        <taxon>Bacillota</taxon>
        <taxon>Bacilli</taxon>
        <taxon>Bacillales</taxon>
        <taxon>Bacillaceae</taxon>
        <taxon>Virgibacillus</taxon>
    </lineage>
</organism>
<name>A0ABV7CU92_9BACI</name>